<name>A0ABU5F1M7_9BACT</name>
<feature type="region of interest" description="Disordered" evidence="1">
    <location>
        <begin position="21"/>
        <end position="67"/>
    </location>
</feature>
<feature type="chain" id="PRO_5045608247" description="Lipoprotein" evidence="2">
    <location>
        <begin position="18"/>
        <end position="406"/>
    </location>
</feature>
<gene>
    <name evidence="3" type="ORF">R5W23_002677</name>
</gene>
<accession>A0ABU5F1M7</accession>
<dbReference type="RefSeq" id="WP_320687816.1">
    <property type="nucleotide sequence ID" value="NZ_JAXBLV010000193.1"/>
</dbReference>
<reference evidence="4" key="1">
    <citation type="journal article" date="2023" name="Mar. Drugs">
        <title>Gemmata algarum, a Novel Planctomycete Isolated from an Algal Mat, Displays Antimicrobial Activity.</title>
        <authorList>
            <person name="Kumar G."/>
            <person name="Kallscheuer N."/>
            <person name="Kashif M."/>
            <person name="Ahamad S."/>
            <person name="Jagadeeshwari U."/>
            <person name="Pannikurungottu S."/>
            <person name="Haufschild T."/>
            <person name="Kabuu M."/>
            <person name="Sasikala C."/>
            <person name="Jogler C."/>
            <person name="Ramana C."/>
        </authorList>
    </citation>
    <scope>NUCLEOTIDE SEQUENCE [LARGE SCALE GENOMIC DNA]</scope>
    <source>
        <strain evidence="4">JC673</strain>
    </source>
</reference>
<organism evidence="3 4">
    <name type="scientific">Gemmata algarum</name>
    <dbReference type="NCBI Taxonomy" id="2975278"/>
    <lineage>
        <taxon>Bacteria</taxon>
        <taxon>Pseudomonadati</taxon>
        <taxon>Planctomycetota</taxon>
        <taxon>Planctomycetia</taxon>
        <taxon>Gemmatales</taxon>
        <taxon>Gemmataceae</taxon>
        <taxon>Gemmata</taxon>
    </lineage>
</organism>
<evidence type="ECO:0000256" key="2">
    <source>
        <dbReference type="SAM" id="SignalP"/>
    </source>
</evidence>
<feature type="region of interest" description="Disordered" evidence="1">
    <location>
        <begin position="128"/>
        <end position="148"/>
    </location>
</feature>
<feature type="signal peptide" evidence="2">
    <location>
        <begin position="1"/>
        <end position="17"/>
    </location>
</feature>
<keyword evidence="4" id="KW-1185">Reference proteome</keyword>
<evidence type="ECO:0000313" key="4">
    <source>
        <dbReference type="Proteomes" id="UP001272242"/>
    </source>
</evidence>
<protein>
    <recommendedName>
        <fullName evidence="5">Lipoprotein</fullName>
    </recommendedName>
</protein>
<evidence type="ECO:0000313" key="3">
    <source>
        <dbReference type="EMBL" id="MDY3561399.1"/>
    </source>
</evidence>
<evidence type="ECO:0000256" key="1">
    <source>
        <dbReference type="SAM" id="MobiDB-lite"/>
    </source>
</evidence>
<sequence length="406" mass="42512">MSRMIFGVALGFGLVAASGCGSSPVPTQPAAAPQEAEPKKSQEPAPASQVEPPKVEAPKTAPPPSGAAQVVWELDPAKHAVPNAPVRGRVAGADVTPGVLVTAEEVIFRTPADTMQPLERSVTLRLAPRVPGQPTPSPITGRSWKVDPKDAGPEVWVEVKGQPILSQPNGYALTLDLGTRKNGKVTGKVYVSLPDKDQTVLAGTFDAEYFRLAEEPPGADDAPFIAGEVTVTGAAPGTPVRCACAAFLPNNSSVFFPESQAEFKGAPVKFEHTRIEPGRYLIAAATAGGPVVWKWLNVPANGMLNERLTLDVTKTGGLEVTAADAKGTVMLAPADDAGTEPLIPELFKGFAVMTARANVDIVAGKALVKNLGPGRYEVRLGDERRIVEVIAGKTVEVNMAPPPPKK</sequence>
<dbReference type="PROSITE" id="PS51257">
    <property type="entry name" value="PROKAR_LIPOPROTEIN"/>
    <property type="match status" value="1"/>
</dbReference>
<dbReference type="EMBL" id="JAXBLV010000193">
    <property type="protein sequence ID" value="MDY3561399.1"/>
    <property type="molecule type" value="Genomic_DNA"/>
</dbReference>
<comment type="caution">
    <text evidence="3">The sequence shown here is derived from an EMBL/GenBank/DDBJ whole genome shotgun (WGS) entry which is preliminary data.</text>
</comment>
<proteinExistence type="predicted"/>
<evidence type="ECO:0008006" key="5">
    <source>
        <dbReference type="Google" id="ProtNLM"/>
    </source>
</evidence>
<dbReference type="Proteomes" id="UP001272242">
    <property type="component" value="Unassembled WGS sequence"/>
</dbReference>
<keyword evidence="2" id="KW-0732">Signal</keyword>